<sequence length="79" mass="8379">MRVVNATDEPHAVALDVDEPVDGRAEAEITMLAAPWDAGRPFEAAPAEPTVRRVPAAALARIDVTAYSLSVVTLPDDAR</sequence>
<name>A0ABS5UP27_9BIFI</name>
<dbReference type="RefSeq" id="WP_214357896.1">
    <property type="nucleotide sequence ID" value="NZ_JAFEJS010000003.1"/>
</dbReference>
<reference evidence="1 2" key="1">
    <citation type="journal article" date="2021" name="Environ. Microbiol.">
        <title>Genetic insights into the dark matter of the mammalian gut microbiota through targeted genome reconstruction.</title>
        <authorList>
            <person name="Lugli G.A."/>
            <person name="Alessandri G."/>
            <person name="Milani C."/>
            <person name="Viappiani A."/>
            <person name="Fontana F."/>
            <person name="Tarracchini C."/>
            <person name="Mancabelli L."/>
            <person name="Argentini C."/>
            <person name="Ruiz L."/>
            <person name="Margolles A."/>
            <person name="van Sinderen D."/>
            <person name="Turroni F."/>
            <person name="Ventura M."/>
        </authorList>
    </citation>
    <scope>NUCLEOTIDE SEQUENCE [LARGE SCALE GENOMIC DNA]</scope>
    <source>
        <strain evidence="1 2">MA2</strain>
    </source>
</reference>
<evidence type="ECO:0008006" key="3">
    <source>
        <dbReference type="Google" id="ProtNLM"/>
    </source>
</evidence>
<evidence type="ECO:0000313" key="1">
    <source>
        <dbReference type="EMBL" id="MBT1172622.1"/>
    </source>
</evidence>
<evidence type="ECO:0000313" key="2">
    <source>
        <dbReference type="Proteomes" id="UP000773064"/>
    </source>
</evidence>
<gene>
    <name evidence="1" type="ORF">JS528_04470</name>
</gene>
<organism evidence="1 2">
    <name type="scientific">Bifidobacterium santillanense</name>
    <dbReference type="NCBI Taxonomy" id="2809028"/>
    <lineage>
        <taxon>Bacteria</taxon>
        <taxon>Bacillati</taxon>
        <taxon>Actinomycetota</taxon>
        <taxon>Actinomycetes</taxon>
        <taxon>Bifidobacteriales</taxon>
        <taxon>Bifidobacteriaceae</taxon>
        <taxon>Bifidobacterium</taxon>
    </lineage>
</organism>
<accession>A0ABS5UP27</accession>
<keyword evidence="2" id="KW-1185">Reference proteome</keyword>
<proteinExistence type="predicted"/>
<dbReference type="EMBL" id="JAFEJS010000003">
    <property type="protein sequence ID" value="MBT1172622.1"/>
    <property type="molecule type" value="Genomic_DNA"/>
</dbReference>
<protein>
    <recommendedName>
        <fullName evidence="3">Alpha-L-arabinofuranosidase C-terminal domain-containing protein</fullName>
    </recommendedName>
</protein>
<dbReference type="Proteomes" id="UP000773064">
    <property type="component" value="Unassembled WGS sequence"/>
</dbReference>
<comment type="caution">
    <text evidence="1">The sequence shown here is derived from an EMBL/GenBank/DDBJ whole genome shotgun (WGS) entry which is preliminary data.</text>
</comment>